<evidence type="ECO:0000259" key="1">
    <source>
        <dbReference type="Pfam" id="PF13403"/>
    </source>
</evidence>
<dbReference type="Pfam" id="PF13403">
    <property type="entry name" value="Hint_2"/>
    <property type="match status" value="1"/>
</dbReference>
<accession>A0ABW4DXU6</accession>
<sequence>MAINETGVAFATPATVLTVGVADLNISVGNLGLLSGVEAGPSLVPLGSWATSLTREEDGNVLNVGEEFVLSRTFSPALGEPNTTTETLTMEGTGTVTGIFGTRTFIIASTEGGVQRIIFPDGDLPPVTDVLLTLDTDTFLAGYDFDADDIVCFARGTLVDTPEGPRAIEDLQAGDMILTKDNGPQPLRWIGRTVVSASTLARKDNLRPIRIRAGALGAGAPSSDLIVSPQHRMLVRSNIAQKMFGTMEVLVAAKQLLQIEGVDIARDLESVEYFHMLFDRHEVVFANGAESESLYTGPQALKGVGLAALDEIFALFPQLQEADYEAEGARYLVSGRHGRKLAIRHKQNHRALVR</sequence>
<evidence type="ECO:0000313" key="3">
    <source>
        <dbReference type="Proteomes" id="UP001597302"/>
    </source>
</evidence>
<protein>
    <submittedName>
        <fullName evidence="2">Hint domain-containing protein</fullName>
    </submittedName>
</protein>
<dbReference type="InterPro" id="IPR036844">
    <property type="entry name" value="Hint_dom_sf"/>
</dbReference>
<comment type="caution">
    <text evidence="2">The sequence shown here is derived from an EMBL/GenBank/DDBJ whole genome shotgun (WGS) entry which is preliminary data.</text>
</comment>
<proteinExistence type="predicted"/>
<dbReference type="Proteomes" id="UP001597302">
    <property type="component" value="Unassembled WGS sequence"/>
</dbReference>
<dbReference type="Gene3D" id="2.170.16.10">
    <property type="entry name" value="Hedgehog/Intein (Hint) domain"/>
    <property type="match status" value="1"/>
</dbReference>
<reference evidence="3" key="1">
    <citation type="journal article" date="2019" name="Int. J. Syst. Evol. Microbiol.">
        <title>The Global Catalogue of Microorganisms (GCM) 10K type strain sequencing project: providing services to taxonomists for standard genome sequencing and annotation.</title>
        <authorList>
            <consortium name="The Broad Institute Genomics Platform"/>
            <consortium name="The Broad Institute Genome Sequencing Center for Infectious Disease"/>
            <person name="Wu L."/>
            <person name="Ma J."/>
        </authorList>
    </citation>
    <scope>NUCLEOTIDE SEQUENCE [LARGE SCALE GENOMIC DNA]</scope>
    <source>
        <strain evidence="3">CCM 8875</strain>
    </source>
</reference>
<dbReference type="SUPFAM" id="SSF51294">
    <property type="entry name" value="Hedgehog/intein (Hint) domain"/>
    <property type="match status" value="1"/>
</dbReference>
<dbReference type="EMBL" id="JBHTOQ010000028">
    <property type="protein sequence ID" value="MFD1482450.1"/>
    <property type="molecule type" value="Genomic_DNA"/>
</dbReference>
<name>A0ABW4DXU6_9RHOB</name>
<dbReference type="RefSeq" id="WP_242679459.1">
    <property type="nucleotide sequence ID" value="NZ_CBCSAJ010000014.1"/>
</dbReference>
<gene>
    <name evidence="2" type="ORF">ACFQ5P_14230</name>
</gene>
<feature type="domain" description="Hedgehog/Intein (Hint)" evidence="1">
    <location>
        <begin position="151"/>
        <end position="297"/>
    </location>
</feature>
<dbReference type="InterPro" id="IPR028992">
    <property type="entry name" value="Hedgehog/Intein_dom"/>
</dbReference>
<keyword evidence="3" id="KW-1185">Reference proteome</keyword>
<evidence type="ECO:0000313" key="2">
    <source>
        <dbReference type="EMBL" id="MFD1482450.1"/>
    </source>
</evidence>
<organism evidence="2 3">
    <name type="scientific">Paracoccus nototheniae</name>
    <dbReference type="NCBI Taxonomy" id="2489002"/>
    <lineage>
        <taxon>Bacteria</taxon>
        <taxon>Pseudomonadati</taxon>
        <taxon>Pseudomonadota</taxon>
        <taxon>Alphaproteobacteria</taxon>
        <taxon>Rhodobacterales</taxon>
        <taxon>Paracoccaceae</taxon>
        <taxon>Paracoccus</taxon>
    </lineage>
</organism>